<accession>A0A2U9IHD8</accession>
<gene>
    <name evidence="1" type="ORF">DFR85_13400</name>
</gene>
<sequence>MWKYSTLIGIAIATIFFMSILPTNAISESQLGVQDIINTINTANWVGAIYGNHWSTDGGLFSGWNEITTVAESAYLGNATFHYIPNPNGHDAVGI</sequence>
<dbReference type="GeneID" id="36833170"/>
<keyword evidence="2" id="KW-1185">Reference proteome</keyword>
<evidence type="ECO:0000313" key="2">
    <source>
        <dbReference type="Proteomes" id="UP000248044"/>
    </source>
</evidence>
<protein>
    <submittedName>
        <fullName evidence="1">Uncharacterized protein</fullName>
    </submittedName>
</protein>
<dbReference type="Proteomes" id="UP000248044">
    <property type="component" value="Chromosome"/>
</dbReference>
<dbReference type="AlphaFoldDB" id="A0A2U9IHD8"/>
<organism evidence="1 2">
    <name type="scientific">Acidianus brierleyi</name>
    <dbReference type="NCBI Taxonomy" id="41673"/>
    <lineage>
        <taxon>Archaea</taxon>
        <taxon>Thermoproteota</taxon>
        <taxon>Thermoprotei</taxon>
        <taxon>Sulfolobales</taxon>
        <taxon>Sulfolobaceae</taxon>
        <taxon>Acidianus</taxon>
    </lineage>
</organism>
<dbReference type="KEGG" id="abri:DFR85_13400"/>
<dbReference type="EMBL" id="CP029289">
    <property type="protein sequence ID" value="AWR95439.1"/>
    <property type="molecule type" value="Genomic_DNA"/>
</dbReference>
<proteinExistence type="predicted"/>
<evidence type="ECO:0000313" key="1">
    <source>
        <dbReference type="EMBL" id="AWR95439.1"/>
    </source>
</evidence>
<dbReference type="RefSeq" id="WP_110271317.1">
    <property type="nucleotide sequence ID" value="NZ_CP029289.2"/>
</dbReference>
<reference evidence="1 2" key="1">
    <citation type="submission" date="2018-05" db="EMBL/GenBank/DDBJ databases">
        <title>Complete Genome Sequences of Extremely Thermoacidophilic, Metal-Mobilizing Type-Strain Members of the Archaeal Family Sulfolobaceae: Acidianus brierleyi DSM-1651T, Acidianus sulfidivorans DSM-18786T, Metallosphaera hakonensis DSM-7519T, and Metallosphaera prunae DSM-10039T.</title>
        <authorList>
            <person name="Counts J.A."/>
            <person name="Kelly R.M."/>
        </authorList>
    </citation>
    <scope>NUCLEOTIDE SEQUENCE [LARGE SCALE GENOMIC DNA]</scope>
    <source>
        <strain evidence="1 2">DSM 1651</strain>
    </source>
</reference>
<name>A0A2U9IHD8_9CREN</name>